<dbReference type="RefSeq" id="WP_102652350.1">
    <property type="nucleotide sequence ID" value="NZ_PNRF01000012.1"/>
</dbReference>
<protein>
    <submittedName>
        <fullName evidence="4">Acetyltransferase</fullName>
    </submittedName>
</protein>
<proteinExistence type="inferred from homology"/>
<dbReference type="InterPro" id="IPR001447">
    <property type="entry name" value="Arylamine_N-AcTrfase"/>
</dbReference>
<dbReference type="SUPFAM" id="SSF54001">
    <property type="entry name" value="Cysteine proteinases"/>
    <property type="match status" value="1"/>
</dbReference>
<evidence type="ECO:0000313" key="5">
    <source>
        <dbReference type="Proteomes" id="UP000235803"/>
    </source>
</evidence>
<evidence type="ECO:0000256" key="2">
    <source>
        <dbReference type="RuleBase" id="RU003452"/>
    </source>
</evidence>
<accession>A0A2N7U7Q2</accession>
<feature type="region of interest" description="Disordered" evidence="3">
    <location>
        <begin position="1"/>
        <end position="26"/>
    </location>
</feature>
<evidence type="ECO:0000256" key="1">
    <source>
        <dbReference type="ARBA" id="ARBA00006547"/>
    </source>
</evidence>
<dbReference type="InterPro" id="IPR038765">
    <property type="entry name" value="Papain-like_cys_pep_sf"/>
</dbReference>
<evidence type="ECO:0000313" key="4">
    <source>
        <dbReference type="EMBL" id="PMR76446.1"/>
    </source>
</evidence>
<reference evidence="4 5" key="1">
    <citation type="submission" date="2018-01" db="EMBL/GenBank/DDBJ databases">
        <title>Halomonas endophytica sp. nov., isolated from storage liquid in the stems of Populus euphratica.</title>
        <authorList>
            <person name="Chen C."/>
        </authorList>
    </citation>
    <scope>NUCLEOTIDE SEQUENCE [LARGE SCALE GENOMIC DNA]</scope>
    <source>
        <strain evidence="4 5">MC28</strain>
    </source>
</reference>
<dbReference type="Pfam" id="PF00797">
    <property type="entry name" value="Acetyltransf_2"/>
    <property type="match status" value="1"/>
</dbReference>
<dbReference type="GO" id="GO:0016407">
    <property type="term" value="F:acetyltransferase activity"/>
    <property type="evidence" value="ECO:0007669"/>
    <property type="project" value="InterPro"/>
</dbReference>
<dbReference type="PRINTS" id="PR01543">
    <property type="entry name" value="ANATRNSFRASE"/>
</dbReference>
<comment type="similarity">
    <text evidence="1 2">Belongs to the arylamine N-acetyltransferase family.</text>
</comment>
<name>A0A2N7U7Q2_9GAMM</name>
<dbReference type="PANTHER" id="PTHR11786:SF0">
    <property type="entry name" value="ARYLAMINE N-ACETYLTRANSFERASE 4-RELATED"/>
    <property type="match status" value="1"/>
</dbReference>
<evidence type="ECO:0000256" key="3">
    <source>
        <dbReference type="SAM" id="MobiDB-lite"/>
    </source>
</evidence>
<dbReference type="PANTHER" id="PTHR11786">
    <property type="entry name" value="N-HYDROXYARYLAMINE O-ACETYLTRANSFERASE"/>
    <property type="match status" value="1"/>
</dbReference>
<dbReference type="Gene3D" id="2.40.128.150">
    <property type="entry name" value="Cysteine proteinases"/>
    <property type="match status" value="1"/>
</dbReference>
<gene>
    <name evidence="4" type="ORF">C1H69_05200</name>
</gene>
<dbReference type="AlphaFoldDB" id="A0A2N7U7Q2"/>
<sequence length="310" mass="35045">MISHHARQQTGQHAPRHGARQHESSTWESAPLDLEAYLQRIGYQGALSPSLSTLRALQQAHLQAIPFENLEIVTGGEIRLDLASLQDKLVSRHRGGYCHEQNIFFATVLDRLGFQVAGRSARMLMGESEQKVTGLGHTILNVSVEGKQWLVDVGVGNIGPRQPIPLEEDVDVSHGGWRYRLELTSAGRWLLRHWRDDGWFNLYQFNDEPYFRADYEDHNFVVSTHPDSPFTRRIVAQLNGEAVRYALTDRELKVFRPEAPAEQREIAAADLPALLRELFGLTLDTQQTQRLLRRAEGIRGESSEGEPLGT</sequence>
<dbReference type="Gene3D" id="3.30.2140.10">
    <property type="entry name" value="Arylamine N-acetyltransferase"/>
    <property type="match status" value="1"/>
</dbReference>
<keyword evidence="4" id="KW-0808">Transferase</keyword>
<dbReference type="EMBL" id="PNRF01000012">
    <property type="protein sequence ID" value="PMR76446.1"/>
    <property type="molecule type" value="Genomic_DNA"/>
</dbReference>
<comment type="caution">
    <text evidence="4">The sequence shown here is derived from an EMBL/GenBank/DDBJ whole genome shotgun (WGS) entry which is preliminary data.</text>
</comment>
<dbReference type="Proteomes" id="UP000235803">
    <property type="component" value="Unassembled WGS sequence"/>
</dbReference>
<organism evidence="4 5">
    <name type="scientific">Billgrantia endophytica</name>
    <dbReference type="NCBI Taxonomy" id="2033802"/>
    <lineage>
        <taxon>Bacteria</taxon>
        <taxon>Pseudomonadati</taxon>
        <taxon>Pseudomonadota</taxon>
        <taxon>Gammaproteobacteria</taxon>
        <taxon>Oceanospirillales</taxon>
        <taxon>Halomonadaceae</taxon>
        <taxon>Billgrantia</taxon>
    </lineage>
</organism>
<keyword evidence="5" id="KW-1185">Reference proteome</keyword>
<dbReference type="OrthoDB" id="7181050at2"/>